<dbReference type="EMBL" id="FR904232">
    <property type="protein sequence ID" value="CDG47561.1"/>
    <property type="molecule type" value="Genomic_DNA"/>
</dbReference>
<name>A0A068RA19_9GAMM</name>
<sequence>MPQHSPLPVSTQPLNGQQLMTVLIKGEKIPS</sequence>
<organism evidence="1">
    <name type="scientific">Serratia symbiotica SCt-VLC</name>
    <dbReference type="NCBI Taxonomy" id="1347341"/>
    <lineage>
        <taxon>Bacteria</taxon>
        <taxon>Pseudomonadati</taxon>
        <taxon>Pseudomonadota</taxon>
        <taxon>Gammaproteobacteria</taxon>
        <taxon>Enterobacterales</taxon>
        <taxon>Yersiniaceae</taxon>
        <taxon>Serratia</taxon>
        <taxon>Serratia symbiotica</taxon>
    </lineage>
</organism>
<gene>
    <name evidence="1" type="ORF">SCTVLC_0813</name>
</gene>
<evidence type="ECO:0000313" key="1">
    <source>
        <dbReference type="EMBL" id="CDG47561.1"/>
    </source>
</evidence>
<accession>A0A068RA19</accession>
<reference evidence="1" key="2">
    <citation type="journal article" date="2014" name="Genome Biol. Evol.">
        <title>Settling down: the genome of Serratia symbiotica from the aphid Cinara tujafilina zooms in on the process of accommodation to a cooperative intracellular life.</title>
        <authorList>
            <person name="Manzano-Marin A."/>
            <person name="Latorre A."/>
        </authorList>
    </citation>
    <scope>NUCLEOTIDE SEQUENCE</scope>
    <source>
        <strain evidence="1">SCt-VLC</strain>
    </source>
</reference>
<protein>
    <submittedName>
        <fullName evidence="1">Uncharacterized protein</fullName>
    </submittedName>
</protein>
<reference evidence="1" key="1">
    <citation type="submission" date="2013-06" db="EMBL/GenBank/DDBJ databases">
        <authorList>
            <person name="Mazano-Marin A."/>
        </authorList>
    </citation>
    <scope>NUCLEOTIDE SEQUENCE</scope>
    <source>
        <strain evidence="1">SCt-VLC</strain>
    </source>
</reference>
<proteinExistence type="predicted"/>
<dbReference type="AlphaFoldDB" id="A0A068RA19"/>